<dbReference type="AlphaFoldDB" id="A0AAF0YA39"/>
<dbReference type="EMBL" id="CP086716">
    <property type="protein sequence ID" value="WOO80841.1"/>
    <property type="molecule type" value="Genomic_DNA"/>
</dbReference>
<evidence type="ECO:0000256" key="1">
    <source>
        <dbReference type="SAM" id="MobiDB-lite"/>
    </source>
</evidence>
<dbReference type="GeneID" id="87807607"/>
<evidence type="ECO:0008006" key="4">
    <source>
        <dbReference type="Google" id="ProtNLM"/>
    </source>
</evidence>
<sequence>MPAARTTTSTKKAKPTPYAREATSSGTASTSTSSSASASAPSESDYAPSTTKSETKPKTTKRAPRAYTPAEEAIFKALALETLHEHLWAKVKADGRLAGRGSTGIKAHIKAVSKPKSKRTPWTAEEERIFDEIATALLKKGMWAAVVADGRLKHRGANGIASHVVAKFK</sequence>
<proteinExistence type="predicted"/>
<evidence type="ECO:0000313" key="2">
    <source>
        <dbReference type="EMBL" id="WOO80841.1"/>
    </source>
</evidence>
<feature type="region of interest" description="Disordered" evidence="1">
    <location>
        <begin position="1"/>
        <end position="67"/>
    </location>
</feature>
<feature type="compositionally biased region" description="Low complexity" evidence="1">
    <location>
        <begin position="22"/>
        <end position="52"/>
    </location>
</feature>
<dbReference type="Proteomes" id="UP000827549">
    <property type="component" value="Chromosome 3"/>
</dbReference>
<dbReference type="RefSeq" id="XP_062626873.1">
    <property type="nucleotide sequence ID" value="XM_062770889.1"/>
</dbReference>
<organism evidence="2 3">
    <name type="scientific">Vanrija pseudolonga</name>
    <dbReference type="NCBI Taxonomy" id="143232"/>
    <lineage>
        <taxon>Eukaryota</taxon>
        <taxon>Fungi</taxon>
        <taxon>Dikarya</taxon>
        <taxon>Basidiomycota</taxon>
        <taxon>Agaricomycotina</taxon>
        <taxon>Tremellomycetes</taxon>
        <taxon>Trichosporonales</taxon>
        <taxon>Trichosporonaceae</taxon>
        <taxon>Vanrija</taxon>
    </lineage>
</organism>
<protein>
    <recommendedName>
        <fullName evidence="4">Myb-like domain-containing protein</fullName>
    </recommendedName>
</protein>
<accession>A0AAF0YA39</accession>
<evidence type="ECO:0000313" key="3">
    <source>
        <dbReference type="Proteomes" id="UP000827549"/>
    </source>
</evidence>
<gene>
    <name evidence="2" type="ORF">LOC62_03G004369</name>
</gene>
<keyword evidence="3" id="KW-1185">Reference proteome</keyword>
<reference evidence="2" key="1">
    <citation type="submission" date="2023-10" db="EMBL/GenBank/DDBJ databases">
        <authorList>
            <person name="Noh H."/>
        </authorList>
    </citation>
    <scope>NUCLEOTIDE SEQUENCE</scope>
    <source>
        <strain evidence="2">DUCC4014</strain>
    </source>
</reference>
<name>A0AAF0YA39_9TREE</name>
<feature type="compositionally biased region" description="Low complexity" evidence="1">
    <location>
        <begin position="1"/>
        <end position="10"/>
    </location>
</feature>